<evidence type="ECO:0000313" key="2">
    <source>
        <dbReference type="EMBL" id="EQL01357.1"/>
    </source>
</evidence>
<sequence>MQSWSGRRGHGPSGRVRRARLSDAAAVEQQVLEHGKVGLDLCPSARGPRHRALSTADPGMWLPPGLLVALNVWRAWMLDSDVETDDCFDFSERPMEYASRDQVVTPVTGEAECIKLQQNGPMALQPRRRRLATQ</sequence>
<feature type="region of interest" description="Disordered" evidence="1">
    <location>
        <begin position="1"/>
        <end position="20"/>
    </location>
</feature>
<protein>
    <submittedName>
        <fullName evidence="2">Uncharacterized protein</fullName>
    </submittedName>
</protein>
<feature type="compositionally biased region" description="Basic residues" evidence="1">
    <location>
        <begin position="7"/>
        <end position="19"/>
    </location>
</feature>
<dbReference type="Proteomes" id="UP000019374">
    <property type="component" value="Unassembled WGS sequence"/>
</dbReference>
<organism evidence="2 3">
    <name type="scientific">Ophiocordyceps sinensis (strain Co18 / CGMCC 3.14243)</name>
    <name type="common">Yarsagumba caterpillar fungus</name>
    <name type="synonym">Hirsutella sinensis</name>
    <dbReference type="NCBI Taxonomy" id="911162"/>
    <lineage>
        <taxon>Eukaryota</taxon>
        <taxon>Fungi</taxon>
        <taxon>Dikarya</taxon>
        <taxon>Ascomycota</taxon>
        <taxon>Pezizomycotina</taxon>
        <taxon>Sordariomycetes</taxon>
        <taxon>Hypocreomycetidae</taxon>
        <taxon>Hypocreales</taxon>
        <taxon>Ophiocordycipitaceae</taxon>
        <taxon>Ophiocordyceps</taxon>
    </lineage>
</organism>
<evidence type="ECO:0000313" key="3">
    <source>
        <dbReference type="Proteomes" id="UP000019374"/>
    </source>
</evidence>
<reference evidence="2 3" key="1">
    <citation type="journal article" date="2013" name="Chin. Sci. Bull.">
        <title>Genome survey uncovers the secrets of sex and lifestyle in caterpillar fungus.</title>
        <authorList>
            <person name="Hu X."/>
            <person name="Zhang Y."/>
            <person name="Xiao G."/>
            <person name="Zheng P."/>
            <person name="Xia Y."/>
            <person name="Zhang X."/>
            <person name="St Leger R.J."/>
            <person name="Liu X."/>
            <person name="Wang C."/>
        </authorList>
    </citation>
    <scope>NUCLEOTIDE SEQUENCE [LARGE SCALE GENOMIC DNA]</scope>
    <source>
        <strain evidence="3">Co18 / CGMCC 3.14243</strain>
        <tissue evidence="2">Fruit-body</tissue>
    </source>
</reference>
<dbReference type="HOGENOM" id="CLU_1896844_0_0_1"/>
<dbReference type="EMBL" id="KE652505">
    <property type="protein sequence ID" value="EQL01357.1"/>
    <property type="molecule type" value="Genomic_DNA"/>
</dbReference>
<proteinExistence type="predicted"/>
<name>T5AHX2_OPHSC</name>
<accession>T5AHX2</accession>
<gene>
    <name evidence="2" type="ORF">OCS_02926</name>
</gene>
<evidence type="ECO:0000256" key="1">
    <source>
        <dbReference type="SAM" id="MobiDB-lite"/>
    </source>
</evidence>
<dbReference type="AlphaFoldDB" id="T5AHX2"/>